<sequence length="86" mass="9353">MEGRNNLVDGIAMAKKHGFNLLPLALDEKSLASKDSTFGWGSECHSETRYKSAMKGAAAMALEIISSVSLLYREKGKRVICVYLSG</sequence>
<organism evidence="1 2">
    <name type="scientific">Vespula squamosa</name>
    <name type="common">Southern yellow jacket</name>
    <name type="synonym">Wasp</name>
    <dbReference type="NCBI Taxonomy" id="30214"/>
    <lineage>
        <taxon>Eukaryota</taxon>
        <taxon>Metazoa</taxon>
        <taxon>Ecdysozoa</taxon>
        <taxon>Arthropoda</taxon>
        <taxon>Hexapoda</taxon>
        <taxon>Insecta</taxon>
        <taxon>Pterygota</taxon>
        <taxon>Neoptera</taxon>
        <taxon>Endopterygota</taxon>
        <taxon>Hymenoptera</taxon>
        <taxon>Apocrita</taxon>
        <taxon>Aculeata</taxon>
        <taxon>Vespoidea</taxon>
        <taxon>Vespidae</taxon>
        <taxon>Vespinae</taxon>
        <taxon>Vespula</taxon>
    </lineage>
</organism>
<evidence type="ECO:0000313" key="1">
    <source>
        <dbReference type="EMBL" id="KAL2714527.1"/>
    </source>
</evidence>
<protein>
    <submittedName>
        <fullName evidence="1">Uncharacterized protein</fullName>
    </submittedName>
</protein>
<keyword evidence="2" id="KW-1185">Reference proteome</keyword>
<name>A0ABD2A1M0_VESSQ</name>
<accession>A0ABD2A1M0</accession>
<dbReference type="Proteomes" id="UP001607302">
    <property type="component" value="Unassembled WGS sequence"/>
</dbReference>
<evidence type="ECO:0000313" key="2">
    <source>
        <dbReference type="Proteomes" id="UP001607302"/>
    </source>
</evidence>
<dbReference type="AlphaFoldDB" id="A0ABD2A1M0"/>
<dbReference type="EMBL" id="JAUDFV010000156">
    <property type="protein sequence ID" value="KAL2714527.1"/>
    <property type="molecule type" value="Genomic_DNA"/>
</dbReference>
<comment type="caution">
    <text evidence="1">The sequence shown here is derived from an EMBL/GenBank/DDBJ whole genome shotgun (WGS) entry which is preliminary data.</text>
</comment>
<reference evidence="1 2" key="1">
    <citation type="journal article" date="2024" name="Ann. Entomol. Soc. Am.">
        <title>Genomic analyses of the southern and eastern yellowjacket wasps (Hymenoptera: Vespidae) reveal evolutionary signatures of social life.</title>
        <authorList>
            <person name="Catto M.A."/>
            <person name="Caine P.B."/>
            <person name="Orr S.E."/>
            <person name="Hunt B.G."/>
            <person name="Goodisman M.A.D."/>
        </authorList>
    </citation>
    <scope>NUCLEOTIDE SEQUENCE [LARGE SCALE GENOMIC DNA]</scope>
    <source>
        <strain evidence="1">233</strain>
        <tissue evidence="1">Head and thorax</tissue>
    </source>
</reference>
<gene>
    <name evidence="1" type="ORF">V1478_015712</name>
</gene>
<proteinExistence type="predicted"/>